<evidence type="ECO:0000313" key="3">
    <source>
        <dbReference type="EMBL" id="PWD98892.1"/>
    </source>
</evidence>
<dbReference type="Gene3D" id="1.10.530.10">
    <property type="match status" value="1"/>
</dbReference>
<feature type="transmembrane region" description="Helical" evidence="1">
    <location>
        <begin position="16"/>
        <end position="34"/>
    </location>
</feature>
<dbReference type="Proteomes" id="UP000244956">
    <property type="component" value="Unassembled WGS sequence"/>
</dbReference>
<keyword evidence="1" id="KW-0812">Transmembrane</keyword>
<feature type="domain" description="Mannosyl-glycoprotein endo-beta-N-acetylglucosamidase-like" evidence="2">
    <location>
        <begin position="125"/>
        <end position="268"/>
    </location>
</feature>
<dbReference type="AlphaFoldDB" id="A0A2U2B767"/>
<dbReference type="InterPro" id="IPR002901">
    <property type="entry name" value="MGlyc_endo_b_GlcNAc-like_dom"/>
</dbReference>
<keyword evidence="1" id="KW-1133">Transmembrane helix</keyword>
<comment type="caution">
    <text evidence="3">The sequence shown here is derived from an EMBL/GenBank/DDBJ whole genome shotgun (WGS) entry which is preliminary data.</text>
</comment>
<proteinExistence type="predicted"/>
<evidence type="ECO:0000259" key="2">
    <source>
        <dbReference type="SMART" id="SM00047"/>
    </source>
</evidence>
<dbReference type="GO" id="GO:0004040">
    <property type="term" value="F:amidase activity"/>
    <property type="evidence" value="ECO:0007669"/>
    <property type="project" value="InterPro"/>
</dbReference>
<name>A0A2U2B767_9BACT</name>
<organism evidence="3 4">
    <name type="scientific">Marinilabilia rubra</name>
    <dbReference type="NCBI Taxonomy" id="2162893"/>
    <lineage>
        <taxon>Bacteria</taxon>
        <taxon>Pseudomonadati</taxon>
        <taxon>Bacteroidota</taxon>
        <taxon>Bacteroidia</taxon>
        <taxon>Marinilabiliales</taxon>
        <taxon>Marinilabiliaceae</taxon>
        <taxon>Marinilabilia</taxon>
    </lineage>
</organism>
<dbReference type="RefSeq" id="WP_109264891.1">
    <property type="nucleotide sequence ID" value="NZ_QEWP01000010.1"/>
</dbReference>
<dbReference type="Pfam" id="PF01832">
    <property type="entry name" value="Glucosaminidase"/>
    <property type="match status" value="1"/>
</dbReference>
<dbReference type="InterPro" id="IPR053195">
    <property type="entry name" value="Bax-like"/>
</dbReference>
<dbReference type="PANTHER" id="PTHR40572:SF1">
    <property type="entry name" value="PROTEIN BAX"/>
    <property type="match status" value="1"/>
</dbReference>
<protein>
    <recommendedName>
        <fullName evidence="2">Mannosyl-glycoprotein endo-beta-N-acetylglucosamidase-like domain-containing protein</fullName>
    </recommendedName>
</protein>
<dbReference type="OrthoDB" id="9810444at2"/>
<reference evidence="3 4" key="1">
    <citation type="submission" date="2018-05" db="EMBL/GenBank/DDBJ databases">
        <title>Marinilabilia rubrum sp. nov., isolated from saltern sediment.</title>
        <authorList>
            <person name="Zhang R."/>
        </authorList>
    </citation>
    <scope>NUCLEOTIDE SEQUENCE [LARGE SCALE GENOMIC DNA]</scope>
    <source>
        <strain evidence="3 4">WTE16</strain>
    </source>
</reference>
<sequence>MTSEKNLFKKLNSPKVIRLAGIIAVFIVALWGIVKLSEKPAGEPLIQVDAQSTDSIVMHSDSTVSPVIYTQVPDLSELDVDERKERFIHLMLPSILLAQEKIKTQRVEVEYLLAKKEEGTFSSEDTLELNKYLEEFNAENPEGLINRMQPHPVSITLAQAAIESGWGTSRFFREANNVYGVWSFNSEEDRIRAGEARDGQNIYLRSYDSLFESVYDYLMVLARGNAYKGFRETRQKSQNPYRLIWYLSNYSEKRLNYVVYLRQMIEYNELTQYDYYELVEIDKQDENWQELLDS</sequence>
<evidence type="ECO:0000313" key="4">
    <source>
        <dbReference type="Proteomes" id="UP000244956"/>
    </source>
</evidence>
<dbReference type="EMBL" id="QEWP01000010">
    <property type="protein sequence ID" value="PWD98892.1"/>
    <property type="molecule type" value="Genomic_DNA"/>
</dbReference>
<dbReference type="PANTHER" id="PTHR40572">
    <property type="entry name" value="PROTEIN BAX"/>
    <property type="match status" value="1"/>
</dbReference>
<accession>A0A2U2B767</accession>
<evidence type="ECO:0000256" key="1">
    <source>
        <dbReference type="SAM" id="Phobius"/>
    </source>
</evidence>
<keyword evidence="1" id="KW-0472">Membrane</keyword>
<gene>
    <name evidence="3" type="ORF">DDZ16_12900</name>
</gene>
<dbReference type="SMART" id="SM00047">
    <property type="entry name" value="LYZ2"/>
    <property type="match status" value="1"/>
</dbReference>
<keyword evidence="4" id="KW-1185">Reference proteome</keyword>